<dbReference type="AlphaFoldDB" id="A0A699RNX0"/>
<comment type="caution">
    <text evidence="2">The sequence shown here is derived from an EMBL/GenBank/DDBJ whole genome shotgun (WGS) entry which is preliminary data.</text>
</comment>
<dbReference type="EMBL" id="BKCJ011111572">
    <property type="protein sequence ID" value="GFC87695.1"/>
    <property type="molecule type" value="Genomic_DNA"/>
</dbReference>
<proteinExistence type="predicted"/>
<reference evidence="2" key="1">
    <citation type="journal article" date="2019" name="Sci. Rep.">
        <title>Draft genome of Tanacetum cinerariifolium, the natural source of mosquito coil.</title>
        <authorList>
            <person name="Yamashiro T."/>
            <person name="Shiraishi A."/>
            <person name="Satake H."/>
            <person name="Nakayama K."/>
        </authorList>
    </citation>
    <scope>NUCLEOTIDE SEQUENCE</scope>
</reference>
<evidence type="ECO:0000256" key="1">
    <source>
        <dbReference type="SAM" id="MobiDB-lite"/>
    </source>
</evidence>
<feature type="region of interest" description="Disordered" evidence="1">
    <location>
        <begin position="1"/>
        <end position="21"/>
    </location>
</feature>
<organism evidence="2">
    <name type="scientific">Tanacetum cinerariifolium</name>
    <name type="common">Dalmatian daisy</name>
    <name type="synonym">Chrysanthemum cinerariifolium</name>
    <dbReference type="NCBI Taxonomy" id="118510"/>
    <lineage>
        <taxon>Eukaryota</taxon>
        <taxon>Viridiplantae</taxon>
        <taxon>Streptophyta</taxon>
        <taxon>Embryophyta</taxon>
        <taxon>Tracheophyta</taxon>
        <taxon>Spermatophyta</taxon>
        <taxon>Magnoliopsida</taxon>
        <taxon>eudicotyledons</taxon>
        <taxon>Gunneridae</taxon>
        <taxon>Pentapetalae</taxon>
        <taxon>asterids</taxon>
        <taxon>campanulids</taxon>
        <taxon>Asterales</taxon>
        <taxon>Asteraceae</taxon>
        <taxon>Asteroideae</taxon>
        <taxon>Anthemideae</taxon>
        <taxon>Anthemidinae</taxon>
        <taxon>Tanacetum</taxon>
    </lineage>
</organism>
<gene>
    <name evidence="2" type="ORF">Tci_859665</name>
</gene>
<evidence type="ECO:0000313" key="2">
    <source>
        <dbReference type="EMBL" id="GFC87695.1"/>
    </source>
</evidence>
<sequence>DSQGPKSLEDEVADDAGKKSTEVPRKRIEFRIQQKMVTKMINRRIVAGSTYVYLSGSIPVNAATLPNANLSIDPLMPDLKDTVDTRIFSGAYDDKVESAEANFYRD</sequence>
<name>A0A699RNX0_TANCI</name>
<accession>A0A699RNX0</accession>
<protein>
    <submittedName>
        <fullName evidence="2">Uncharacterized protein</fullName>
    </submittedName>
</protein>
<feature type="non-terminal residue" evidence="2">
    <location>
        <position position="1"/>
    </location>
</feature>